<dbReference type="GO" id="GO:0045900">
    <property type="term" value="P:negative regulation of translational elongation"/>
    <property type="evidence" value="ECO:0007669"/>
    <property type="project" value="TreeGrafter"/>
</dbReference>
<reference evidence="5 6" key="1">
    <citation type="journal article" date="2019" name="Nat. Microbiol.">
        <title>Mediterranean grassland soil C-N compound turnover is dependent on rainfall and depth, and is mediated by genomically divergent microorganisms.</title>
        <authorList>
            <person name="Diamond S."/>
            <person name="Andeer P.F."/>
            <person name="Li Z."/>
            <person name="Crits-Christoph A."/>
            <person name="Burstein D."/>
            <person name="Anantharaman K."/>
            <person name="Lane K.R."/>
            <person name="Thomas B.C."/>
            <person name="Pan C."/>
            <person name="Northen T.R."/>
            <person name="Banfield J.F."/>
        </authorList>
    </citation>
    <scope>NUCLEOTIDE SEQUENCE [LARGE SCALE GENOMIC DNA]</scope>
    <source>
        <strain evidence="5">NP_6</strain>
    </source>
</reference>
<evidence type="ECO:0000259" key="4">
    <source>
        <dbReference type="Pfam" id="PF16321"/>
    </source>
</evidence>
<dbReference type="Gene3D" id="3.30.160.100">
    <property type="entry name" value="Ribosome hibernation promotion factor-like"/>
    <property type="match status" value="1"/>
</dbReference>
<evidence type="ECO:0000313" key="5">
    <source>
        <dbReference type="EMBL" id="TMI81730.1"/>
    </source>
</evidence>
<comment type="subunit">
    <text evidence="2">Interacts with 100S ribosomes.</text>
</comment>
<dbReference type="EMBL" id="VBAN01000195">
    <property type="protein sequence ID" value="TMI81730.1"/>
    <property type="molecule type" value="Genomic_DNA"/>
</dbReference>
<comment type="function">
    <text evidence="2">Required for dimerization of active 70S ribosomes into 100S ribosomes in stationary phase; 100S ribosomes are translationally inactive and sometimes present during exponential growth.</text>
</comment>
<comment type="caution">
    <text evidence="5">The sequence shown here is derived from an EMBL/GenBank/DDBJ whole genome shotgun (WGS) entry which is preliminary data.</text>
</comment>
<dbReference type="AlphaFoldDB" id="A0A537JE20"/>
<dbReference type="GO" id="GO:0022627">
    <property type="term" value="C:cytosolic small ribosomal subunit"/>
    <property type="evidence" value="ECO:0007669"/>
    <property type="project" value="TreeGrafter"/>
</dbReference>
<protein>
    <recommendedName>
        <fullName evidence="2">Ribosome hibernation promoting factor</fullName>
        <shortName evidence="2">HPF</shortName>
    </recommendedName>
</protein>
<dbReference type="InterPro" id="IPR050574">
    <property type="entry name" value="HPF/YfiA_ribosome-assoc"/>
</dbReference>
<gene>
    <name evidence="5" type="primary">raiA</name>
    <name evidence="2" type="synonym">hpf</name>
    <name evidence="5" type="ORF">E6H03_06625</name>
</gene>
<dbReference type="Proteomes" id="UP000318093">
    <property type="component" value="Unassembled WGS sequence"/>
</dbReference>
<dbReference type="InterPro" id="IPR034694">
    <property type="entry name" value="HPF_long/plastid"/>
</dbReference>
<evidence type="ECO:0000313" key="6">
    <source>
        <dbReference type="Proteomes" id="UP000318093"/>
    </source>
</evidence>
<dbReference type="GO" id="GO:0043024">
    <property type="term" value="F:ribosomal small subunit binding"/>
    <property type="evidence" value="ECO:0007669"/>
    <property type="project" value="TreeGrafter"/>
</dbReference>
<evidence type="ECO:0000256" key="1">
    <source>
        <dbReference type="ARBA" id="ARBA00022845"/>
    </source>
</evidence>
<proteinExistence type="inferred from homology"/>
<dbReference type="SUPFAM" id="SSF69754">
    <property type="entry name" value="Ribosome binding protein Y (YfiA homologue)"/>
    <property type="match status" value="1"/>
</dbReference>
<dbReference type="InterPro" id="IPR032528">
    <property type="entry name" value="Ribosom_S30AE_C"/>
</dbReference>
<dbReference type="PANTHER" id="PTHR33231:SF1">
    <property type="entry name" value="30S RIBOSOMAL PROTEIN"/>
    <property type="match status" value="1"/>
</dbReference>
<dbReference type="InterPro" id="IPR036567">
    <property type="entry name" value="RHF-like"/>
</dbReference>
<dbReference type="InterPro" id="IPR038416">
    <property type="entry name" value="Ribosom_S30AE_C_sf"/>
</dbReference>
<keyword evidence="1 2" id="KW-0810">Translation regulation</keyword>
<keyword evidence="2" id="KW-0963">Cytoplasm</keyword>
<comment type="subcellular location">
    <subcellularLocation>
        <location evidence="2">Cytoplasm</location>
    </subcellularLocation>
</comment>
<sequence>MNIIVAGRNVEVSEALRTRVTEKVERLAHHFERVQKVQALLRVEPHPGRNQIVEVTLWGDGVVLRGEEAGQDMYASIDRVVDKLDKQISKFRSRVIKRRRVMAGRRKQQAAAAADAALRAGLLSEQPRDGESGGAPIQIHRRKRFEMKPTPPDEAAVQMELLGHAFFMFRNSETLEINVVYRRADGRYGLIEPED</sequence>
<dbReference type="CDD" id="cd00552">
    <property type="entry name" value="RaiA"/>
    <property type="match status" value="1"/>
</dbReference>
<evidence type="ECO:0000256" key="2">
    <source>
        <dbReference type="HAMAP-Rule" id="MF_00839"/>
    </source>
</evidence>
<evidence type="ECO:0000256" key="3">
    <source>
        <dbReference type="SAM" id="MobiDB-lite"/>
    </source>
</evidence>
<dbReference type="PANTHER" id="PTHR33231">
    <property type="entry name" value="30S RIBOSOMAL PROTEIN"/>
    <property type="match status" value="1"/>
</dbReference>
<dbReference type="Pfam" id="PF02482">
    <property type="entry name" value="Ribosomal_S30AE"/>
    <property type="match status" value="1"/>
</dbReference>
<dbReference type="InterPro" id="IPR003489">
    <property type="entry name" value="RHF/RaiA"/>
</dbReference>
<dbReference type="HAMAP" id="MF_00839">
    <property type="entry name" value="HPF"/>
    <property type="match status" value="1"/>
</dbReference>
<feature type="region of interest" description="Disordered" evidence="3">
    <location>
        <begin position="123"/>
        <end position="151"/>
    </location>
</feature>
<name>A0A537JE20_9BACT</name>
<accession>A0A537JE20</accession>
<dbReference type="NCBIfam" id="TIGR00741">
    <property type="entry name" value="yfiA"/>
    <property type="match status" value="1"/>
</dbReference>
<organism evidence="5 6">
    <name type="scientific">Candidatus Segetimicrobium genomatis</name>
    <dbReference type="NCBI Taxonomy" id="2569760"/>
    <lineage>
        <taxon>Bacteria</taxon>
        <taxon>Bacillati</taxon>
        <taxon>Candidatus Sysuimicrobiota</taxon>
        <taxon>Candidatus Sysuimicrobiia</taxon>
        <taxon>Candidatus Sysuimicrobiales</taxon>
        <taxon>Candidatus Segetimicrobiaceae</taxon>
        <taxon>Candidatus Segetimicrobium</taxon>
    </lineage>
</organism>
<comment type="similarity">
    <text evidence="2">Belongs to the HPF/YfiA ribosome-associated protein family. Long HPF subfamily.</text>
</comment>
<dbReference type="Gene3D" id="3.30.505.50">
    <property type="entry name" value="Sigma 54 modulation/S30EA ribosomal protein, C-terminal domain"/>
    <property type="match status" value="1"/>
</dbReference>
<feature type="domain" description="Sigma 54 modulation/S30EA ribosomal protein C-terminal" evidence="4">
    <location>
        <begin position="138"/>
        <end position="190"/>
    </location>
</feature>
<dbReference type="Pfam" id="PF16321">
    <property type="entry name" value="Ribosom_S30AE_C"/>
    <property type="match status" value="1"/>
</dbReference>